<gene>
    <name evidence="2" type="ORF">ADK41_01095</name>
</gene>
<protein>
    <submittedName>
        <fullName evidence="2">Uncharacterized protein</fullName>
    </submittedName>
</protein>
<dbReference type="PATRIC" id="fig|36816.3.peg.237"/>
<reference evidence="2 3" key="1">
    <citation type="submission" date="2015-07" db="EMBL/GenBank/DDBJ databases">
        <authorList>
            <person name="Noorani M."/>
        </authorList>
    </citation>
    <scope>NUCLEOTIDE SEQUENCE [LARGE SCALE GENOMIC DNA]</scope>
    <source>
        <strain evidence="2 3">NRRL B-24567</strain>
    </source>
</reference>
<evidence type="ECO:0000256" key="1">
    <source>
        <dbReference type="SAM" id="MobiDB-lite"/>
    </source>
</evidence>
<evidence type="ECO:0000313" key="2">
    <source>
        <dbReference type="EMBL" id="KOT46805.1"/>
    </source>
</evidence>
<dbReference type="RefSeq" id="WP_030819389.1">
    <property type="nucleotide sequence ID" value="NZ_LGCN01000001.1"/>
</dbReference>
<evidence type="ECO:0000313" key="3">
    <source>
        <dbReference type="Proteomes" id="UP000037773"/>
    </source>
</evidence>
<comment type="caution">
    <text evidence="2">The sequence shown here is derived from an EMBL/GenBank/DDBJ whole genome shotgun (WGS) entry which is preliminary data.</text>
</comment>
<organism evidence="2 3">
    <name type="scientific">Streptomyces caelestis</name>
    <dbReference type="NCBI Taxonomy" id="36816"/>
    <lineage>
        <taxon>Bacteria</taxon>
        <taxon>Bacillati</taxon>
        <taxon>Actinomycetota</taxon>
        <taxon>Actinomycetes</taxon>
        <taxon>Kitasatosporales</taxon>
        <taxon>Streptomycetaceae</taxon>
        <taxon>Streptomyces</taxon>
    </lineage>
</organism>
<feature type="region of interest" description="Disordered" evidence="1">
    <location>
        <begin position="60"/>
        <end position="87"/>
    </location>
</feature>
<dbReference type="AlphaFoldDB" id="A0A0M8QUX7"/>
<sequence>MGIFDAIARGLGSLRPLSDAELADEREALRERYVSAGDVNEADKLYDELHRYDAEMTRRANEAYARENPNPPEPRHREHGWYLPNDD</sequence>
<name>A0A0M8QUX7_9ACTN</name>
<proteinExistence type="predicted"/>
<dbReference type="Proteomes" id="UP000037773">
    <property type="component" value="Unassembled WGS sequence"/>
</dbReference>
<keyword evidence="3" id="KW-1185">Reference proteome</keyword>
<dbReference type="EMBL" id="LGCN01000001">
    <property type="protein sequence ID" value="KOT46805.1"/>
    <property type="molecule type" value="Genomic_DNA"/>
</dbReference>
<accession>A0A0M8QUX7</accession>